<feature type="non-terminal residue" evidence="3">
    <location>
        <position position="65"/>
    </location>
</feature>
<feature type="signal peptide" evidence="2">
    <location>
        <begin position="1"/>
        <end position="22"/>
    </location>
</feature>
<gene>
    <name evidence="3" type="ORF">J7S33_07910</name>
</gene>
<protein>
    <submittedName>
        <fullName evidence="3">Sugar ABC transporter substrate-binding protein</fullName>
    </submittedName>
</protein>
<feature type="non-terminal residue" evidence="3">
    <location>
        <position position="1"/>
    </location>
</feature>
<accession>A0A8T8I215</accession>
<feature type="region of interest" description="Disordered" evidence="1">
    <location>
        <begin position="24"/>
        <end position="44"/>
    </location>
</feature>
<proteinExistence type="predicted"/>
<evidence type="ECO:0000256" key="2">
    <source>
        <dbReference type="SAM" id="SignalP"/>
    </source>
</evidence>
<evidence type="ECO:0000313" key="4">
    <source>
        <dbReference type="Proteomes" id="UP000671828"/>
    </source>
</evidence>
<dbReference type="AlphaFoldDB" id="A0A8T8I215"/>
<feature type="chain" id="PRO_5035780160" evidence="2">
    <location>
        <begin position="23"/>
        <end position="65"/>
    </location>
</feature>
<dbReference type="Proteomes" id="UP000671828">
    <property type="component" value="Chromosome"/>
</dbReference>
<reference evidence="3" key="1">
    <citation type="submission" date="2021-04" db="EMBL/GenBank/DDBJ databases">
        <title>Saccharothrix algeriensis WGS.</title>
        <authorList>
            <person name="Stuskova K."/>
            <person name="Hakalova E."/>
            <person name="Tebbal A.B."/>
            <person name="Eichmeier A."/>
        </authorList>
    </citation>
    <scope>NUCLEOTIDE SEQUENCE</scope>
    <source>
        <strain evidence="3">NRRL B-24137</strain>
    </source>
</reference>
<keyword evidence="2" id="KW-0732">Signal</keyword>
<sequence length="65" mass="6031">RSNSLALIALGTGLAVAMTACGANSSGGGSAPGSTAGGGPAGGAKVGVILPETATSARWESFDKP</sequence>
<name>A0A8T8I215_9PSEU</name>
<organism evidence="3 4">
    <name type="scientific">Saccharothrix algeriensis</name>
    <dbReference type="NCBI Taxonomy" id="173560"/>
    <lineage>
        <taxon>Bacteria</taxon>
        <taxon>Bacillati</taxon>
        <taxon>Actinomycetota</taxon>
        <taxon>Actinomycetes</taxon>
        <taxon>Pseudonocardiales</taxon>
        <taxon>Pseudonocardiaceae</taxon>
        <taxon>Saccharothrix</taxon>
    </lineage>
</organism>
<evidence type="ECO:0000313" key="3">
    <source>
        <dbReference type="EMBL" id="QTR04737.1"/>
    </source>
</evidence>
<dbReference type="EMBL" id="CP072788">
    <property type="protein sequence ID" value="QTR04737.1"/>
    <property type="molecule type" value="Genomic_DNA"/>
</dbReference>
<evidence type="ECO:0000256" key="1">
    <source>
        <dbReference type="SAM" id="MobiDB-lite"/>
    </source>
</evidence>
<feature type="compositionally biased region" description="Gly residues" evidence="1">
    <location>
        <begin position="25"/>
        <end position="44"/>
    </location>
</feature>